<evidence type="ECO:0000259" key="1">
    <source>
        <dbReference type="PROSITE" id="PS51077"/>
    </source>
</evidence>
<protein>
    <recommendedName>
        <fullName evidence="1">HTH iclR-type domain-containing protein</fullName>
    </recommendedName>
</protein>
<dbReference type="OrthoDB" id="5242615at2"/>
<dbReference type="Proteomes" id="UP000265581">
    <property type="component" value="Unassembled WGS sequence"/>
</dbReference>
<dbReference type="InterPro" id="IPR036388">
    <property type="entry name" value="WH-like_DNA-bd_sf"/>
</dbReference>
<dbReference type="Pfam" id="PF12802">
    <property type="entry name" value="MarR_2"/>
    <property type="match status" value="1"/>
</dbReference>
<organism evidence="2 3">
    <name type="scientific">Aeromicrobium endophyticum</name>
    <dbReference type="NCBI Taxonomy" id="2292704"/>
    <lineage>
        <taxon>Bacteria</taxon>
        <taxon>Bacillati</taxon>
        <taxon>Actinomycetota</taxon>
        <taxon>Actinomycetes</taxon>
        <taxon>Propionibacteriales</taxon>
        <taxon>Nocardioidaceae</taxon>
        <taxon>Aeromicrobium</taxon>
    </lineage>
</organism>
<gene>
    <name evidence="2" type="ORF">DX116_11895</name>
</gene>
<name>A0A371P1R7_9ACTN</name>
<dbReference type="RefSeq" id="WP_119704485.1">
    <property type="nucleotide sequence ID" value="NZ_JBHSOI010000002.1"/>
</dbReference>
<dbReference type="InterPro" id="IPR005471">
    <property type="entry name" value="Tscrpt_reg_IclR_N"/>
</dbReference>
<dbReference type="Gene3D" id="1.10.10.10">
    <property type="entry name" value="Winged helix-like DNA-binding domain superfamily/Winged helix DNA-binding domain"/>
    <property type="match status" value="1"/>
</dbReference>
<dbReference type="InterPro" id="IPR000835">
    <property type="entry name" value="HTH_MarR-typ"/>
</dbReference>
<dbReference type="InterPro" id="IPR036390">
    <property type="entry name" value="WH_DNA-bd_sf"/>
</dbReference>
<comment type="caution">
    <text evidence="2">The sequence shown here is derived from an EMBL/GenBank/DDBJ whole genome shotgun (WGS) entry which is preliminary data.</text>
</comment>
<proteinExistence type="predicted"/>
<dbReference type="GO" id="GO:0003700">
    <property type="term" value="F:DNA-binding transcription factor activity"/>
    <property type="evidence" value="ECO:0007669"/>
    <property type="project" value="InterPro"/>
</dbReference>
<evidence type="ECO:0000313" key="2">
    <source>
        <dbReference type="EMBL" id="REK69887.1"/>
    </source>
</evidence>
<dbReference type="PROSITE" id="PS51077">
    <property type="entry name" value="HTH_ICLR"/>
    <property type="match status" value="1"/>
</dbReference>
<feature type="domain" description="HTH iclR-type" evidence="1">
    <location>
        <begin position="12"/>
        <end position="74"/>
    </location>
</feature>
<keyword evidence="3" id="KW-1185">Reference proteome</keyword>
<dbReference type="EMBL" id="QUBR01000002">
    <property type="protein sequence ID" value="REK69887.1"/>
    <property type="molecule type" value="Genomic_DNA"/>
</dbReference>
<dbReference type="SUPFAM" id="SSF46785">
    <property type="entry name" value="Winged helix' DNA-binding domain"/>
    <property type="match status" value="1"/>
</dbReference>
<dbReference type="GO" id="GO:0003677">
    <property type="term" value="F:DNA binding"/>
    <property type="evidence" value="ECO:0007669"/>
    <property type="project" value="InterPro"/>
</dbReference>
<accession>A0A371P1R7</accession>
<reference evidence="2 3" key="1">
    <citation type="submission" date="2018-08" db="EMBL/GenBank/DDBJ databases">
        <title>Aeromicrobium sp. M2KJ-4, whole genome shotgun sequence.</title>
        <authorList>
            <person name="Tuo L."/>
        </authorList>
    </citation>
    <scope>NUCLEOTIDE SEQUENCE [LARGE SCALE GENOMIC DNA]</scope>
    <source>
        <strain evidence="2 3">M2KJ-4</strain>
    </source>
</reference>
<evidence type="ECO:0000313" key="3">
    <source>
        <dbReference type="Proteomes" id="UP000265581"/>
    </source>
</evidence>
<sequence length="101" mass="10998">MSDSYDFLARQPSAVDSAFAVLEAVARIGPGVTARQLVDDLPMSRAGVYRVLKHLVANEYLVRTPDLRGFVIGERVAALGRVRPPSHADEGSDDALRVLHE</sequence>
<dbReference type="AlphaFoldDB" id="A0A371P1R7"/>